<dbReference type="InterPro" id="IPR016491">
    <property type="entry name" value="Septin"/>
</dbReference>
<dbReference type="RefSeq" id="XP_056548473.1">
    <property type="nucleotide sequence ID" value="XM_056684867.1"/>
</dbReference>
<dbReference type="SUPFAM" id="SSF51004">
    <property type="entry name" value="C-terminal (heme d1) domain of cytochrome cd1-nitrite reductase"/>
    <property type="match status" value="1"/>
</dbReference>
<dbReference type="SUPFAM" id="SSF52540">
    <property type="entry name" value="P-loop containing nucleoside triphosphate hydrolases"/>
    <property type="match status" value="1"/>
</dbReference>
<organism evidence="10 11">
    <name type="scientific">Penicillium canariense</name>
    <dbReference type="NCBI Taxonomy" id="189055"/>
    <lineage>
        <taxon>Eukaryota</taxon>
        <taxon>Fungi</taxon>
        <taxon>Dikarya</taxon>
        <taxon>Ascomycota</taxon>
        <taxon>Pezizomycotina</taxon>
        <taxon>Eurotiomycetes</taxon>
        <taxon>Eurotiomycetidae</taxon>
        <taxon>Eurotiales</taxon>
        <taxon>Aspergillaceae</taxon>
        <taxon>Penicillium</taxon>
    </lineage>
</organism>
<evidence type="ECO:0000256" key="5">
    <source>
        <dbReference type="PROSITE-ProRule" id="PRU00221"/>
    </source>
</evidence>
<accession>A0A9W9IGM5</accession>
<dbReference type="InterPro" id="IPR015943">
    <property type="entry name" value="WD40/YVTN_repeat-like_dom_sf"/>
</dbReference>
<dbReference type="InterPro" id="IPR001680">
    <property type="entry name" value="WD40_rpt"/>
</dbReference>
<evidence type="ECO:0000256" key="1">
    <source>
        <dbReference type="ARBA" id="ARBA00022574"/>
    </source>
</evidence>
<evidence type="ECO:0000313" key="10">
    <source>
        <dbReference type="EMBL" id="KAJ5176865.1"/>
    </source>
</evidence>
<reference evidence="10" key="2">
    <citation type="journal article" date="2023" name="IMA Fungus">
        <title>Comparative genomic study of the Penicillium genus elucidates a diverse pangenome and 15 lateral gene transfer events.</title>
        <authorList>
            <person name="Petersen C."/>
            <person name="Sorensen T."/>
            <person name="Nielsen M.R."/>
            <person name="Sondergaard T.E."/>
            <person name="Sorensen J.L."/>
            <person name="Fitzpatrick D.A."/>
            <person name="Frisvad J.C."/>
            <person name="Nielsen K.L."/>
        </authorList>
    </citation>
    <scope>NUCLEOTIDE SEQUENCE</scope>
    <source>
        <strain evidence="10">IBT 26290</strain>
    </source>
</reference>
<dbReference type="Pfam" id="PF00400">
    <property type="entry name" value="WD40"/>
    <property type="match status" value="4"/>
</dbReference>
<feature type="repeat" description="WD" evidence="5">
    <location>
        <begin position="497"/>
        <end position="538"/>
    </location>
</feature>
<name>A0A9W9IGM5_9EURO</name>
<evidence type="ECO:0000256" key="3">
    <source>
        <dbReference type="ARBA" id="ARBA00022741"/>
    </source>
</evidence>
<keyword evidence="7" id="KW-0175">Coiled coil</keyword>
<dbReference type="EMBL" id="JAPQKN010000001">
    <property type="protein sequence ID" value="KAJ5176865.1"/>
    <property type="molecule type" value="Genomic_DNA"/>
</dbReference>
<dbReference type="Gene3D" id="2.130.10.10">
    <property type="entry name" value="YVTN repeat-like/Quinoprotein amine dehydrogenase"/>
    <property type="match status" value="1"/>
</dbReference>
<dbReference type="SMART" id="SM00320">
    <property type="entry name" value="WD40"/>
    <property type="match status" value="5"/>
</dbReference>
<sequence length="1132" mass="124068">MSTTETATPIGIANLPNQRHKIVAKRGAAFTIMVAGESGLGKTTFINTLFSTTIKNYADHKRRHQKQVDRTVEIEITKAELEEKFFKVRLTVIDTPGFGDYVNNRDSWQPIIEFLDDQHESYMLQEQQPRRTDKIDMRVHACLYFIRPTGHTLKPLDIEVMKRLSSRVNLIPVVAKADTLSHADLAKYKERIRAVIEAQGIKIYTPPVEEDDEHAATHARSLMAAMPFAVIGSEKDVKANDGRVVKGRQYAWGVAEVENEDHCDFKKLRSILIRTHMLDLIHTTEESHYEAYRAQQMETRKFGEARPRKLDNPKFKEEEENLRKRFTEQVKVEEQRFRQWEQKLISERDRLNKDLEATHAAIKSLEQEIEGLQGPGTRSHGGRTFASMGCGFGPHLAELQVQASIPLSASFKTSSSRPPARRDIFPTAMPPRKFPIRHFHTLKTHNGSVNAVTFSSYPGTYILTGSSDRAIHLSRAVPSNAENSTTPIETTVPIQRYEAHGYSVLDVAVTADNARFASVGGDRQVFLWDVEQGGTTRRWTGHNGRVEAVQFAGEGDSVVVSGSADTTINLWDTRSNAYKPIQTLTEATDTVSCLNVHLPTYSIASGSYDGHVRVYDVRMGKATVDVLAHPVTSVRCSADGNALLASTLDSYIRMLDRTDGKLLTAFGGPSKKDEQPAQGVSSAKSGHTYRNTELRVRSVFAQGDAVVLSGSEAAQGAGTELGAAVFAWDVLSGETVATVPMGEKVRVGTASHQSPDIIRGVPALGHFITWGCLPQPQINMKASSILAPAVAAAIATSAAAHLTVARSNEPFLPNNKLPQSHASSDGASIVQLFANLGRSTEWNLISKTKFEGDTGEPEGLARLGDDRYFVSAGQWTAPTVKYLQPINGTDRTPGAGFAHILIYGGQGNLIANATMTAPGDLEYHTGGIDYDGRYLWATLSQYRPNTTATIVQIDPLTLEKKSLFRTKDHNGGIVHDTVTDDLVTLNWGGRNATTWSLKDYPHGFTPLPGFTAPQASAPDPSFFVDYQDCKFLGHHALPDALAARVGGGQNNKRAIMFCSGVATIGPSFNLGGIALVDLQTMQPLWEVPVALTSDLGGTMTQNPVDVAVVDGKLRIYCLPDLHNSTLYVYEAA</sequence>
<reference evidence="10" key="1">
    <citation type="submission" date="2022-11" db="EMBL/GenBank/DDBJ databases">
        <authorList>
            <person name="Petersen C."/>
        </authorList>
    </citation>
    <scope>NUCLEOTIDE SEQUENCE</scope>
    <source>
        <strain evidence="10">IBT 26290</strain>
    </source>
</reference>
<comment type="similarity">
    <text evidence="6">Belongs to the TRAFAC class TrmE-Era-EngA-EngB-Septin-like GTPase superfamily. Septin GTPase family.</text>
</comment>
<feature type="region of interest" description="Disordered" evidence="8">
    <location>
        <begin position="666"/>
        <end position="686"/>
    </location>
</feature>
<dbReference type="InterPro" id="IPR027417">
    <property type="entry name" value="P-loop_NTPase"/>
</dbReference>
<dbReference type="Pfam" id="PF00735">
    <property type="entry name" value="Septin"/>
    <property type="match status" value="1"/>
</dbReference>
<keyword evidence="1 5" id="KW-0853">WD repeat</keyword>
<dbReference type="Pfam" id="PF20055">
    <property type="entry name" value="DUF6454"/>
    <property type="match status" value="1"/>
</dbReference>
<dbReference type="FunFam" id="3.40.50.300:FF:000238">
    <property type="entry name" value="Cell division control 12"/>
    <property type="match status" value="1"/>
</dbReference>
<dbReference type="PANTHER" id="PTHR18884">
    <property type="entry name" value="SEPTIN"/>
    <property type="match status" value="1"/>
</dbReference>
<dbReference type="InterPro" id="IPR030379">
    <property type="entry name" value="G_SEPTIN_dom"/>
</dbReference>
<dbReference type="InterPro" id="IPR046312">
    <property type="entry name" value="DUF6454"/>
</dbReference>
<keyword evidence="2" id="KW-0677">Repeat</keyword>
<dbReference type="InterPro" id="IPR011048">
    <property type="entry name" value="Haem_d1_sf"/>
</dbReference>
<feature type="repeat" description="WD" evidence="5">
    <location>
        <begin position="442"/>
        <end position="473"/>
    </location>
</feature>
<dbReference type="PROSITE" id="PS50082">
    <property type="entry name" value="WD_REPEATS_2"/>
    <property type="match status" value="3"/>
</dbReference>
<dbReference type="SUPFAM" id="SSF50978">
    <property type="entry name" value="WD40 repeat-like"/>
    <property type="match status" value="1"/>
</dbReference>
<dbReference type="GO" id="GO:0005525">
    <property type="term" value="F:GTP binding"/>
    <property type="evidence" value="ECO:0007669"/>
    <property type="project" value="UniProtKB-KW"/>
</dbReference>
<feature type="coiled-coil region" evidence="7">
    <location>
        <begin position="316"/>
        <end position="368"/>
    </location>
</feature>
<dbReference type="Proteomes" id="UP001149163">
    <property type="component" value="Unassembled WGS sequence"/>
</dbReference>
<dbReference type="Gene3D" id="3.40.50.300">
    <property type="entry name" value="P-loop containing nucleotide triphosphate hydrolases"/>
    <property type="match status" value="1"/>
</dbReference>
<gene>
    <name evidence="10" type="ORF">N7482_002742</name>
</gene>
<evidence type="ECO:0000256" key="6">
    <source>
        <dbReference type="RuleBase" id="RU004560"/>
    </source>
</evidence>
<dbReference type="OrthoDB" id="416553at2759"/>
<protein>
    <recommendedName>
        <fullName evidence="9">Septin-type G domain-containing protein</fullName>
    </recommendedName>
</protein>
<dbReference type="PROSITE" id="PS00678">
    <property type="entry name" value="WD_REPEATS_1"/>
    <property type="match status" value="1"/>
</dbReference>
<keyword evidence="4 6" id="KW-0342">GTP-binding</keyword>
<keyword evidence="3 6" id="KW-0547">Nucleotide-binding</keyword>
<dbReference type="SUPFAM" id="SSF82171">
    <property type="entry name" value="DPP6 N-terminal domain-like"/>
    <property type="match status" value="1"/>
</dbReference>
<evidence type="ECO:0000256" key="4">
    <source>
        <dbReference type="ARBA" id="ARBA00023134"/>
    </source>
</evidence>
<evidence type="ECO:0000259" key="9">
    <source>
        <dbReference type="PROSITE" id="PS51719"/>
    </source>
</evidence>
<evidence type="ECO:0000313" key="11">
    <source>
        <dbReference type="Proteomes" id="UP001149163"/>
    </source>
</evidence>
<evidence type="ECO:0000256" key="7">
    <source>
        <dbReference type="SAM" id="Coils"/>
    </source>
</evidence>
<comment type="caution">
    <text evidence="10">The sequence shown here is derived from an EMBL/GenBank/DDBJ whole genome shotgun (WGS) entry which is preliminary data.</text>
</comment>
<evidence type="ECO:0000256" key="8">
    <source>
        <dbReference type="SAM" id="MobiDB-lite"/>
    </source>
</evidence>
<dbReference type="CDD" id="cd00200">
    <property type="entry name" value="WD40"/>
    <property type="match status" value="1"/>
</dbReference>
<dbReference type="GO" id="GO:0005938">
    <property type="term" value="C:cell cortex"/>
    <property type="evidence" value="ECO:0007669"/>
    <property type="project" value="UniProtKB-ARBA"/>
</dbReference>
<dbReference type="InterPro" id="IPR036322">
    <property type="entry name" value="WD40_repeat_dom_sf"/>
</dbReference>
<dbReference type="GeneID" id="81424043"/>
<dbReference type="AlphaFoldDB" id="A0A9W9IGM5"/>
<dbReference type="GO" id="GO:0032156">
    <property type="term" value="C:septin cytoskeleton"/>
    <property type="evidence" value="ECO:0007669"/>
    <property type="project" value="UniProtKB-ARBA"/>
</dbReference>
<evidence type="ECO:0000256" key="2">
    <source>
        <dbReference type="ARBA" id="ARBA00022737"/>
    </source>
</evidence>
<proteinExistence type="inferred from homology"/>
<feature type="repeat" description="WD" evidence="5">
    <location>
        <begin position="539"/>
        <end position="575"/>
    </location>
</feature>
<feature type="domain" description="Septin-type G" evidence="9">
    <location>
        <begin position="26"/>
        <end position="299"/>
    </location>
</feature>
<keyword evidence="11" id="KW-1185">Reference proteome</keyword>
<dbReference type="PROSITE" id="PS51719">
    <property type="entry name" value="G_SEPTIN"/>
    <property type="match status" value="1"/>
</dbReference>
<dbReference type="PROSITE" id="PS50294">
    <property type="entry name" value="WD_REPEATS_REGION"/>
    <property type="match status" value="2"/>
</dbReference>
<dbReference type="InterPro" id="IPR019775">
    <property type="entry name" value="WD40_repeat_CS"/>
</dbReference>
<dbReference type="CDD" id="cd01850">
    <property type="entry name" value="CDC_Septin"/>
    <property type="match status" value="1"/>
</dbReference>